<evidence type="ECO:0000313" key="3">
    <source>
        <dbReference type="Proteomes" id="UP001492380"/>
    </source>
</evidence>
<protein>
    <submittedName>
        <fullName evidence="2">Uncharacterized protein</fullName>
    </submittedName>
</protein>
<feature type="compositionally biased region" description="Acidic residues" evidence="1">
    <location>
        <begin position="132"/>
        <end position="154"/>
    </location>
</feature>
<proteinExistence type="predicted"/>
<keyword evidence="3" id="KW-1185">Reference proteome</keyword>
<gene>
    <name evidence="2" type="ORF">HDK90DRAFT_487521</name>
</gene>
<evidence type="ECO:0000313" key="2">
    <source>
        <dbReference type="EMBL" id="KAK8233745.1"/>
    </source>
</evidence>
<sequence length="324" mass="35248">MADLHRATTRAAARKEIAAAASKATPKTNPTPSKRKRDMGENRKTPQKIFAGKTSASKDEDDELPSKLAKRISSADIARGAAMLREYQNTPTTAAAAAPQSAARATVLPSKTRWPDREPYSLSSPSSSSSSSDEEEVEEVEEDDDEGDDDDGDSDAQTPPNKHGKYENIHPTILRVIQAALERRFVIPVLEIINDMMKPEPASESQPSSDDDDDDNAGPSTLHRSDGPVFDHSSSDSDDMEDATASLPFRQQVLDLWDSVEADRQANPIQWPGGRSMAMAGARERMRRETERPVGASVFSAAPPTRGGGLFPPRPQASRGRRGW</sequence>
<feature type="region of interest" description="Disordered" evidence="1">
    <location>
        <begin position="197"/>
        <end position="247"/>
    </location>
</feature>
<feature type="compositionally biased region" description="Low complexity" evidence="1">
    <location>
        <begin position="90"/>
        <end position="106"/>
    </location>
</feature>
<dbReference type="EMBL" id="JBBWRZ010000006">
    <property type="protein sequence ID" value="KAK8233745.1"/>
    <property type="molecule type" value="Genomic_DNA"/>
</dbReference>
<name>A0ABR1YMM5_9PEZI</name>
<comment type="caution">
    <text evidence="2">The sequence shown here is derived from an EMBL/GenBank/DDBJ whole genome shotgun (WGS) entry which is preliminary data.</text>
</comment>
<reference evidence="2 3" key="1">
    <citation type="submission" date="2024-04" db="EMBL/GenBank/DDBJ databases">
        <title>Phyllosticta paracitricarpa is synonymous to the EU quarantine fungus P. citricarpa based on phylogenomic analyses.</title>
        <authorList>
            <consortium name="Lawrence Berkeley National Laboratory"/>
            <person name="Van Ingen-Buijs V.A."/>
            <person name="Van Westerhoven A.C."/>
            <person name="Haridas S."/>
            <person name="Skiadas P."/>
            <person name="Martin F."/>
            <person name="Groenewald J.Z."/>
            <person name="Crous P.W."/>
            <person name="Seidl M.F."/>
        </authorList>
    </citation>
    <scope>NUCLEOTIDE SEQUENCE [LARGE SCALE GENOMIC DNA]</scope>
    <source>
        <strain evidence="2 3">CBS 123374</strain>
    </source>
</reference>
<feature type="region of interest" description="Disordered" evidence="1">
    <location>
        <begin position="90"/>
        <end position="170"/>
    </location>
</feature>
<feature type="compositionally biased region" description="Low complexity" evidence="1">
    <location>
        <begin position="18"/>
        <end position="32"/>
    </location>
</feature>
<evidence type="ECO:0000256" key="1">
    <source>
        <dbReference type="SAM" id="MobiDB-lite"/>
    </source>
</evidence>
<feature type="region of interest" description="Disordered" evidence="1">
    <location>
        <begin position="265"/>
        <end position="324"/>
    </location>
</feature>
<feature type="region of interest" description="Disordered" evidence="1">
    <location>
        <begin position="1"/>
        <end position="74"/>
    </location>
</feature>
<feature type="compositionally biased region" description="Basic and acidic residues" evidence="1">
    <location>
        <begin position="282"/>
        <end position="292"/>
    </location>
</feature>
<dbReference type="Proteomes" id="UP001492380">
    <property type="component" value="Unassembled WGS sequence"/>
</dbReference>
<accession>A0ABR1YMM5</accession>
<organism evidence="2 3">
    <name type="scientific">Phyllosticta capitalensis</name>
    <dbReference type="NCBI Taxonomy" id="121624"/>
    <lineage>
        <taxon>Eukaryota</taxon>
        <taxon>Fungi</taxon>
        <taxon>Dikarya</taxon>
        <taxon>Ascomycota</taxon>
        <taxon>Pezizomycotina</taxon>
        <taxon>Dothideomycetes</taxon>
        <taxon>Dothideomycetes incertae sedis</taxon>
        <taxon>Botryosphaeriales</taxon>
        <taxon>Phyllostictaceae</taxon>
        <taxon>Phyllosticta</taxon>
    </lineage>
</organism>